<accession>A0A6A6FAS2</accession>
<dbReference type="Proteomes" id="UP000799539">
    <property type="component" value="Unassembled WGS sequence"/>
</dbReference>
<dbReference type="AlphaFoldDB" id="A0A6A6FAS2"/>
<reference evidence="1" key="1">
    <citation type="journal article" date="2020" name="Stud. Mycol.">
        <title>101 Dothideomycetes genomes: a test case for predicting lifestyles and emergence of pathogens.</title>
        <authorList>
            <person name="Haridas S."/>
            <person name="Albert R."/>
            <person name="Binder M."/>
            <person name="Bloem J."/>
            <person name="Labutti K."/>
            <person name="Salamov A."/>
            <person name="Andreopoulos B."/>
            <person name="Baker S."/>
            <person name="Barry K."/>
            <person name="Bills G."/>
            <person name="Bluhm B."/>
            <person name="Cannon C."/>
            <person name="Castanera R."/>
            <person name="Culley D."/>
            <person name="Daum C."/>
            <person name="Ezra D."/>
            <person name="Gonzalez J."/>
            <person name="Henrissat B."/>
            <person name="Kuo A."/>
            <person name="Liang C."/>
            <person name="Lipzen A."/>
            <person name="Lutzoni F."/>
            <person name="Magnuson J."/>
            <person name="Mondo S."/>
            <person name="Nolan M."/>
            <person name="Ohm R."/>
            <person name="Pangilinan J."/>
            <person name="Park H.-J."/>
            <person name="Ramirez L."/>
            <person name="Alfaro M."/>
            <person name="Sun H."/>
            <person name="Tritt A."/>
            <person name="Yoshinaga Y."/>
            <person name="Zwiers L.-H."/>
            <person name="Turgeon B."/>
            <person name="Goodwin S."/>
            <person name="Spatafora J."/>
            <person name="Crous P."/>
            <person name="Grigoriev I."/>
        </authorList>
    </citation>
    <scope>NUCLEOTIDE SEQUENCE</scope>
    <source>
        <strain evidence="1">SCOH1-5</strain>
    </source>
</reference>
<sequence>MHDNHLAIDDEGQRSLPSLACHAGTLFLEHIRQRVDLRYLERHVWSRAAPLHVTAVVGQSSVGVWLTRLNHPKRGCWSVAAENLLDVCSTFVQLKRWHDRAQVECECTSALHQHDVGYGLRPPG</sequence>
<evidence type="ECO:0000313" key="2">
    <source>
        <dbReference type="Proteomes" id="UP000799539"/>
    </source>
</evidence>
<dbReference type="EMBL" id="ML992681">
    <property type="protein sequence ID" value="KAF2210443.1"/>
    <property type="molecule type" value="Genomic_DNA"/>
</dbReference>
<keyword evidence="2" id="KW-1185">Reference proteome</keyword>
<evidence type="ECO:0000313" key="1">
    <source>
        <dbReference type="EMBL" id="KAF2210443.1"/>
    </source>
</evidence>
<name>A0A6A6FAS2_9PEZI</name>
<organism evidence="1 2">
    <name type="scientific">Cercospora zeae-maydis SCOH1-5</name>
    <dbReference type="NCBI Taxonomy" id="717836"/>
    <lineage>
        <taxon>Eukaryota</taxon>
        <taxon>Fungi</taxon>
        <taxon>Dikarya</taxon>
        <taxon>Ascomycota</taxon>
        <taxon>Pezizomycotina</taxon>
        <taxon>Dothideomycetes</taxon>
        <taxon>Dothideomycetidae</taxon>
        <taxon>Mycosphaerellales</taxon>
        <taxon>Mycosphaerellaceae</taxon>
        <taxon>Cercospora</taxon>
    </lineage>
</organism>
<gene>
    <name evidence="1" type="ORF">CERZMDRAFT_91178</name>
</gene>
<proteinExistence type="predicted"/>
<protein>
    <submittedName>
        <fullName evidence="1">Uncharacterized protein</fullName>
    </submittedName>
</protein>